<name>A0A9W6WRK6_9STRA</name>
<reference evidence="2" key="1">
    <citation type="submission" date="2023-04" db="EMBL/GenBank/DDBJ databases">
        <title>Phytophthora fragariaefolia NBRC 109709.</title>
        <authorList>
            <person name="Ichikawa N."/>
            <person name="Sato H."/>
            <person name="Tonouchi N."/>
        </authorList>
    </citation>
    <scope>NUCLEOTIDE SEQUENCE</scope>
    <source>
        <strain evidence="2">NBRC 109709</strain>
    </source>
</reference>
<keyword evidence="3" id="KW-1185">Reference proteome</keyword>
<gene>
    <name evidence="2" type="ORF">Pfra01_000016700</name>
</gene>
<dbReference type="EMBL" id="BSXT01000012">
    <property type="protein sequence ID" value="GMF14752.1"/>
    <property type="molecule type" value="Genomic_DNA"/>
</dbReference>
<evidence type="ECO:0000313" key="2">
    <source>
        <dbReference type="EMBL" id="GMF14752.1"/>
    </source>
</evidence>
<comment type="caution">
    <text evidence="2">The sequence shown here is derived from an EMBL/GenBank/DDBJ whole genome shotgun (WGS) entry which is preliminary data.</text>
</comment>
<organism evidence="2 3">
    <name type="scientific">Phytophthora fragariaefolia</name>
    <dbReference type="NCBI Taxonomy" id="1490495"/>
    <lineage>
        <taxon>Eukaryota</taxon>
        <taxon>Sar</taxon>
        <taxon>Stramenopiles</taxon>
        <taxon>Oomycota</taxon>
        <taxon>Peronosporomycetes</taxon>
        <taxon>Peronosporales</taxon>
        <taxon>Peronosporaceae</taxon>
        <taxon>Phytophthora</taxon>
    </lineage>
</organism>
<accession>A0A9W6WRK6</accession>
<evidence type="ECO:0000313" key="3">
    <source>
        <dbReference type="Proteomes" id="UP001165121"/>
    </source>
</evidence>
<feature type="region of interest" description="Disordered" evidence="1">
    <location>
        <begin position="59"/>
        <end position="80"/>
    </location>
</feature>
<proteinExistence type="predicted"/>
<dbReference type="Proteomes" id="UP001165121">
    <property type="component" value="Unassembled WGS sequence"/>
</dbReference>
<evidence type="ECO:0000256" key="1">
    <source>
        <dbReference type="SAM" id="MobiDB-lite"/>
    </source>
</evidence>
<dbReference type="AlphaFoldDB" id="A0A9W6WRK6"/>
<sequence length="105" mass="11708">MLLDYADDAKAYRVWDVDASRVDKARTINFDERPPSPIQRFGVGNILPEVLQCPDDLSVDENGYDPRPAAPNGTGDVDMDADIHDSISMVTLMESTRMPRLPRMG</sequence>
<protein>
    <submittedName>
        <fullName evidence="2">Unnamed protein product</fullName>
    </submittedName>
</protein>